<feature type="region of interest" description="Disordered" evidence="14">
    <location>
        <begin position="150"/>
        <end position="170"/>
    </location>
</feature>
<evidence type="ECO:0000256" key="11">
    <source>
        <dbReference type="ARBA" id="ARBA00022912"/>
    </source>
</evidence>
<comment type="caution">
    <text evidence="17">The sequence shown here is derived from an EMBL/GenBank/DDBJ whole genome shotgun (WGS) entry which is preliminary data.</text>
</comment>
<dbReference type="EMBL" id="CAJNNV010031042">
    <property type="protein sequence ID" value="CAE8634509.1"/>
    <property type="molecule type" value="Genomic_DNA"/>
</dbReference>
<evidence type="ECO:0000256" key="6">
    <source>
        <dbReference type="ARBA" id="ARBA00022553"/>
    </source>
</evidence>
<dbReference type="SUPFAM" id="SSF81606">
    <property type="entry name" value="PP2C-like"/>
    <property type="match status" value="1"/>
</dbReference>
<evidence type="ECO:0000313" key="17">
    <source>
        <dbReference type="EMBL" id="CAE8634509.1"/>
    </source>
</evidence>
<proteinExistence type="predicted"/>
<evidence type="ECO:0000256" key="12">
    <source>
        <dbReference type="ARBA" id="ARBA00023242"/>
    </source>
</evidence>
<keyword evidence="18" id="KW-1185">Reference proteome</keyword>
<dbReference type="OMA" id="PEVWFDY"/>
<protein>
    <recommendedName>
        <fullName evidence="5">HECT-type E3 ubiquitin transferase</fullName>
        <ecNumber evidence="5">2.3.2.26</ecNumber>
    </recommendedName>
</protein>
<evidence type="ECO:0000256" key="9">
    <source>
        <dbReference type="ARBA" id="ARBA00022786"/>
    </source>
</evidence>
<feature type="domain" description="HECT" evidence="15">
    <location>
        <begin position="873"/>
        <end position="1394"/>
    </location>
</feature>
<organism evidence="17 18">
    <name type="scientific">Polarella glacialis</name>
    <name type="common">Dinoflagellate</name>
    <dbReference type="NCBI Taxonomy" id="89957"/>
    <lineage>
        <taxon>Eukaryota</taxon>
        <taxon>Sar</taxon>
        <taxon>Alveolata</taxon>
        <taxon>Dinophyceae</taxon>
        <taxon>Suessiales</taxon>
        <taxon>Suessiaceae</taxon>
        <taxon>Polarella</taxon>
    </lineage>
</organism>
<dbReference type="InterPro" id="IPR001932">
    <property type="entry name" value="PPM-type_phosphatase-like_dom"/>
</dbReference>
<keyword evidence="10" id="KW-0378">Hydrolase</keyword>
<dbReference type="PROSITE" id="PS01032">
    <property type="entry name" value="PPM_1"/>
    <property type="match status" value="1"/>
</dbReference>
<dbReference type="PROSITE" id="PS50918">
    <property type="entry name" value="WWE"/>
    <property type="match status" value="1"/>
</dbReference>
<dbReference type="GO" id="GO:0046872">
    <property type="term" value="F:metal ion binding"/>
    <property type="evidence" value="ECO:0007669"/>
    <property type="project" value="UniProtKB-KW"/>
</dbReference>
<dbReference type="InterPro" id="IPR035983">
    <property type="entry name" value="Hect_E3_ubiquitin_ligase"/>
</dbReference>
<evidence type="ECO:0000256" key="1">
    <source>
        <dbReference type="ARBA" id="ARBA00000885"/>
    </source>
</evidence>
<dbReference type="PANTHER" id="PTHR11254">
    <property type="entry name" value="HECT DOMAIN UBIQUITIN-PROTEIN LIGASE"/>
    <property type="match status" value="1"/>
</dbReference>
<dbReference type="InterPro" id="IPR018247">
    <property type="entry name" value="EF_Hand_1_Ca_BS"/>
</dbReference>
<feature type="region of interest" description="Disordered" evidence="14">
    <location>
        <begin position="62"/>
        <end position="83"/>
    </location>
</feature>
<evidence type="ECO:0000256" key="4">
    <source>
        <dbReference type="ARBA" id="ARBA00004906"/>
    </source>
</evidence>
<evidence type="ECO:0000256" key="10">
    <source>
        <dbReference type="ARBA" id="ARBA00022801"/>
    </source>
</evidence>
<dbReference type="InterPro" id="IPR036457">
    <property type="entry name" value="PPM-type-like_dom_sf"/>
</dbReference>
<dbReference type="InterPro" id="IPR050409">
    <property type="entry name" value="E3_ubiq-protein_ligase"/>
</dbReference>
<dbReference type="GO" id="GO:0016567">
    <property type="term" value="P:protein ubiquitination"/>
    <property type="evidence" value="ECO:0007669"/>
    <property type="project" value="TreeGrafter"/>
</dbReference>
<evidence type="ECO:0000259" key="15">
    <source>
        <dbReference type="PROSITE" id="PS50237"/>
    </source>
</evidence>
<keyword evidence="8" id="KW-0479">Metal-binding</keyword>
<keyword evidence="9 13" id="KW-0833">Ubl conjugation pathway</keyword>
<dbReference type="Gene3D" id="3.30.720.50">
    <property type="match status" value="1"/>
</dbReference>
<dbReference type="Gene3D" id="3.30.2410.10">
    <property type="entry name" value="Hect, E3 ligase catalytic domain"/>
    <property type="match status" value="1"/>
</dbReference>
<gene>
    <name evidence="17" type="ORF">PGLA1383_LOCUS50157</name>
</gene>
<keyword evidence="6" id="KW-0597">Phosphoprotein</keyword>
<evidence type="ECO:0000256" key="13">
    <source>
        <dbReference type="PROSITE-ProRule" id="PRU00104"/>
    </source>
</evidence>
<reference evidence="17" key="1">
    <citation type="submission" date="2021-02" db="EMBL/GenBank/DDBJ databases">
        <authorList>
            <person name="Dougan E. K."/>
            <person name="Rhodes N."/>
            <person name="Thang M."/>
            <person name="Chan C."/>
        </authorList>
    </citation>
    <scope>NUCLEOTIDE SEQUENCE</scope>
</reference>
<evidence type="ECO:0000256" key="14">
    <source>
        <dbReference type="SAM" id="MobiDB-lite"/>
    </source>
</evidence>
<dbReference type="GO" id="GO:0005737">
    <property type="term" value="C:cytoplasm"/>
    <property type="evidence" value="ECO:0007669"/>
    <property type="project" value="TreeGrafter"/>
</dbReference>
<accession>A0A813HA38</accession>
<comment type="catalytic activity">
    <reaction evidence="1">
        <text>S-ubiquitinyl-[E2 ubiquitin-conjugating enzyme]-L-cysteine + [acceptor protein]-L-lysine = [E2 ubiquitin-conjugating enzyme]-L-cysteine + N(6)-ubiquitinyl-[acceptor protein]-L-lysine.</text>
        <dbReference type="EC" id="2.3.2.26"/>
    </reaction>
</comment>
<evidence type="ECO:0000256" key="7">
    <source>
        <dbReference type="ARBA" id="ARBA00022679"/>
    </source>
</evidence>
<dbReference type="EC" id="2.3.2.26" evidence="5"/>
<dbReference type="GO" id="GO:0006511">
    <property type="term" value="P:ubiquitin-dependent protein catabolic process"/>
    <property type="evidence" value="ECO:0007669"/>
    <property type="project" value="TreeGrafter"/>
</dbReference>
<dbReference type="Proteomes" id="UP000654075">
    <property type="component" value="Unassembled WGS sequence"/>
</dbReference>
<dbReference type="InterPro" id="IPR004170">
    <property type="entry name" value="WWE_dom"/>
</dbReference>
<dbReference type="Gene3D" id="3.60.40.10">
    <property type="entry name" value="PPM-type phosphatase domain"/>
    <property type="match status" value="1"/>
</dbReference>
<dbReference type="PANTHER" id="PTHR11254:SF440">
    <property type="entry name" value="E3 UBIQUITIN-PROTEIN LIGASE NEDD-4"/>
    <property type="match status" value="1"/>
</dbReference>
<keyword evidence="11" id="KW-0904">Protein phosphatase</keyword>
<dbReference type="SUPFAM" id="SSF117839">
    <property type="entry name" value="WWE domain"/>
    <property type="match status" value="1"/>
</dbReference>
<feature type="active site" description="Glycyl thioester intermediate" evidence="13">
    <location>
        <position position="1361"/>
    </location>
</feature>
<comment type="pathway">
    <text evidence="4">Protein modification; protein ubiquitination.</text>
</comment>
<dbReference type="GO" id="GO:0004721">
    <property type="term" value="F:phosphoprotein phosphatase activity"/>
    <property type="evidence" value="ECO:0007669"/>
    <property type="project" value="UniProtKB-KW"/>
</dbReference>
<dbReference type="Pfam" id="PF00632">
    <property type="entry name" value="HECT"/>
    <property type="match status" value="1"/>
</dbReference>
<dbReference type="InterPro" id="IPR000569">
    <property type="entry name" value="HECT_dom"/>
</dbReference>
<dbReference type="GO" id="GO:0005634">
    <property type="term" value="C:nucleus"/>
    <property type="evidence" value="ECO:0007669"/>
    <property type="project" value="UniProtKB-SubCell"/>
</dbReference>
<keyword evidence="7" id="KW-0808">Transferase</keyword>
<dbReference type="GO" id="GO:0016020">
    <property type="term" value="C:membrane"/>
    <property type="evidence" value="ECO:0007669"/>
    <property type="project" value="UniProtKB-SubCell"/>
</dbReference>
<dbReference type="GO" id="GO:0061630">
    <property type="term" value="F:ubiquitin protein ligase activity"/>
    <property type="evidence" value="ECO:0007669"/>
    <property type="project" value="UniProtKB-EC"/>
</dbReference>
<dbReference type="Gene3D" id="3.90.1750.10">
    <property type="entry name" value="Hect, E3 ligase catalytic domains"/>
    <property type="match status" value="1"/>
</dbReference>
<sequence>MVNFMWNIFRDLYVVLLIIFIIEQIPGSDLLHDMTRKGVITVTLCLGAWKLLQPLFFESSPPGGAPVQGPRRQKKNEGGKDQGLEWAASEMQGWRAAMEDAVCIVGTLPEPFENQALFAVFDGHGGSQVSHIASKEFPKVLTACANKISSGGGSCSSSPGRQAASDCHDGDKEDKEDKDCQFSPQLHGSWFLGALCPYTRRHANPRCSWGSMLCPSGHEIRAQGKPLSLFSRYNCNVCNDKVSRRGGLYHKCPGVNRCEFRVCGQCYQEAVEGHYDLERCIDAFPHGFGPLSAHHTSLQPEDLTAFDITAQRPVNWRTGGTWFLASTFFARSSSLTQLWSVLQSHGMTISCPATSIEEGQASNEGAADQCLLVQLSPAAAVSLPVDMRKGAGIPEGPDIFVVWLYPLQLEWQTLLGDLQDVDWAQPELSLLSVGGFVYIRAPELGSRELAQVVCATSIAYSPKGALSFASPLPWQRAWTAKLRRSGRFRKVTAEKWAAAGAQYMCWLRPGEALLAPRGRNGGFAFLFHGLDEDSEDSRDCFFEIASEGSLESEASRGQESLQPTAVRLRSSLPFLLVGTVEAASPLRQQERTRQFFQAATERRWGLVAHMLAEWPCLATRADELAQTALHFCALGATSSELLFALNGAGALLEAKNLEGRTAYDLGDMTFRALVSQVWGLLPDLFSEPEVWFDYWDKSKTNQLEPEELIAALAAAYQVGEVGRRWIETYVHIHYQKLSAIDPHSMMTKIALLSDGGLLHVLQSSDEFVLLRGKENKTSARMPAIFQTEGHKRPTAADKAAVDKIGTFLAAFRRQLGLRPGQPALRNARVLEVRAPFAGGDSDPASRMSAAREMLALSFAQTTARSSKEWLQGFKIKFKGGDDKGIDEGGLTKAWVKEIAYALWGDGAFFDAKDSGYCFFKADTERDLLLHRFHVKTESLYRWVGRFLAYAVYQGCTLDCRLCPWSLRWLFRVPEEVSRRQVPEQLLALAGDWQIEGSHDVIATICGSTLLSSPGDRVLPVETFLYMSSDRVAADLEDDEVVTASLEGGKLHWSDGEIWTRCLESPLPKLTAIPTWPETPAGDDQLLEDLASLDPPSANSLWRVQHEMSDEDLQWLTFSYAGVELEPGGDDREVDASSKDRYVRLCCKAALLFQAHHGLQAFSDGFFDVLPPSLIPPGAPADIFQFLLLGSQDISSEQLAALEDLVIPQGVMPKHFCHNPAVLACCRWVFEIARDSDNSFRSRLFEFWTGSPRLPIGGVAAITPKPRLQVMVQAAPKPMQSWEVELEDGWQAFDESIANQLSQMQASYKRQVEFSVRGQKHVVDLHQMQQVNERTGVRRAIRQTVVRIQSWPKTRLPEGHTCGNELWLPLFDSREELESSLRTSVMNFEAGFALA</sequence>
<dbReference type="Pfam" id="PF00481">
    <property type="entry name" value="PP2C"/>
    <property type="match status" value="1"/>
</dbReference>
<dbReference type="PROSITE" id="PS50237">
    <property type="entry name" value="HECT"/>
    <property type="match status" value="1"/>
</dbReference>
<dbReference type="InterPro" id="IPR037197">
    <property type="entry name" value="WWE_dom_sf"/>
</dbReference>
<evidence type="ECO:0000256" key="5">
    <source>
        <dbReference type="ARBA" id="ARBA00012485"/>
    </source>
</evidence>
<evidence type="ECO:0000256" key="8">
    <source>
        <dbReference type="ARBA" id="ARBA00022723"/>
    </source>
</evidence>
<evidence type="ECO:0000256" key="2">
    <source>
        <dbReference type="ARBA" id="ARBA00004123"/>
    </source>
</evidence>
<name>A0A813HA38_POLGL</name>
<comment type="subcellular location">
    <subcellularLocation>
        <location evidence="3">Membrane</location>
        <topology evidence="3">Peripheral membrane protein</topology>
    </subcellularLocation>
    <subcellularLocation>
        <location evidence="2">Nucleus</location>
    </subcellularLocation>
</comment>
<evidence type="ECO:0000256" key="3">
    <source>
        <dbReference type="ARBA" id="ARBA00004170"/>
    </source>
</evidence>
<dbReference type="InterPro" id="IPR000222">
    <property type="entry name" value="PP2C_BS"/>
</dbReference>
<evidence type="ECO:0000259" key="16">
    <source>
        <dbReference type="PROSITE" id="PS50918"/>
    </source>
</evidence>
<keyword evidence="12" id="KW-0539">Nucleus</keyword>
<dbReference type="SUPFAM" id="SSF56204">
    <property type="entry name" value="Hect, E3 ligase catalytic domain"/>
    <property type="match status" value="2"/>
</dbReference>
<dbReference type="PROSITE" id="PS00018">
    <property type="entry name" value="EF_HAND_1"/>
    <property type="match status" value="1"/>
</dbReference>
<dbReference type="SMART" id="SM00119">
    <property type="entry name" value="HECTc"/>
    <property type="match status" value="1"/>
</dbReference>
<dbReference type="OrthoDB" id="298098at2759"/>
<evidence type="ECO:0000313" key="18">
    <source>
        <dbReference type="Proteomes" id="UP000654075"/>
    </source>
</evidence>
<feature type="domain" description="WWE" evidence="16">
    <location>
        <begin position="1266"/>
        <end position="1342"/>
    </location>
</feature>